<evidence type="ECO:0000259" key="1">
    <source>
        <dbReference type="Pfam" id="PF13847"/>
    </source>
</evidence>
<dbReference type="Gene3D" id="3.40.50.150">
    <property type="entry name" value="Vaccinia Virus protein VP39"/>
    <property type="match status" value="1"/>
</dbReference>
<dbReference type="AlphaFoldDB" id="A0A9N9LKR8"/>
<dbReference type="InterPro" id="IPR025714">
    <property type="entry name" value="Methyltranfer_dom"/>
</dbReference>
<dbReference type="OrthoDB" id="66144at2759"/>
<dbReference type="EMBL" id="CAJVRM010000100">
    <property type="protein sequence ID" value="CAG8974332.1"/>
    <property type="molecule type" value="Genomic_DNA"/>
</dbReference>
<dbReference type="PANTHER" id="PTHR43861:SF1">
    <property type="entry name" value="TRANS-ACONITATE 2-METHYLTRANSFERASE"/>
    <property type="match status" value="1"/>
</dbReference>
<comment type="caution">
    <text evidence="2">The sequence shown here is derived from an EMBL/GenBank/DDBJ whole genome shotgun (WGS) entry which is preliminary data.</text>
</comment>
<dbReference type="Pfam" id="PF13847">
    <property type="entry name" value="Methyltransf_31"/>
    <property type="match status" value="1"/>
</dbReference>
<sequence>MATSTNQEDHWDSNAYQSSASFVPKLATKVVSWMSVDKDDVILDLGCGDGVLNIQMAQVLASGTTGRIHGVDSSAAMIEAAKEAAEKAGVSNICTFDVLDATKVIDNSSLANGSYNKVFSNAAMHWILTPEATRNDFFKGVHAALKPGGVFVFEMGGMGNCAEMRSTFLALLAPRIGIEAARAVDPWFFPDQAWMKTTLEANSFQVQKLELEYRPTKTDKGGILGWSKLMGKQFFDAVEAKLGKEEREKCEQEAASILKTVCASQTEGGGGYLGYVRLRGYAVKKA</sequence>
<dbReference type="InterPro" id="IPR029063">
    <property type="entry name" value="SAM-dependent_MTases_sf"/>
</dbReference>
<dbReference type="SUPFAM" id="SSF53335">
    <property type="entry name" value="S-adenosyl-L-methionine-dependent methyltransferases"/>
    <property type="match status" value="1"/>
</dbReference>
<reference evidence="2" key="1">
    <citation type="submission" date="2021-07" db="EMBL/GenBank/DDBJ databases">
        <authorList>
            <person name="Durling M."/>
        </authorList>
    </citation>
    <scope>NUCLEOTIDE SEQUENCE</scope>
</reference>
<evidence type="ECO:0000313" key="2">
    <source>
        <dbReference type="EMBL" id="CAG8974332.1"/>
    </source>
</evidence>
<dbReference type="Proteomes" id="UP000701801">
    <property type="component" value="Unassembled WGS sequence"/>
</dbReference>
<evidence type="ECO:0000313" key="3">
    <source>
        <dbReference type="Proteomes" id="UP000701801"/>
    </source>
</evidence>
<feature type="domain" description="Methyltransferase" evidence="1">
    <location>
        <begin position="37"/>
        <end position="154"/>
    </location>
</feature>
<name>A0A9N9LKR8_9HELO</name>
<dbReference type="CDD" id="cd02440">
    <property type="entry name" value="AdoMet_MTases"/>
    <property type="match status" value="1"/>
</dbReference>
<keyword evidence="3" id="KW-1185">Reference proteome</keyword>
<protein>
    <recommendedName>
        <fullName evidence="1">Methyltransferase domain-containing protein</fullName>
    </recommendedName>
</protein>
<dbReference type="PANTHER" id="PTHR43861">
    <property type="entry name" value="TRANS-ACONITATE 2-METHYLTRANSFERASE-RELATED"/>
    <property type="match status" value="1"/>
</dbReference>
<proteinExistence type="predicted"/>
<gene>
    <name evidence="2" type="ORF">HYALB_00006180</name>
</gene>
<accession>A0A9N9LKR8</accession>
<organism evidence="2 3">
    <name type="scientific">Hymenoscyphus albidus</name>
    <dbReference type="NCBI Taxonomy" id="595503"/>
    <lineage>
        <taxon>Eukaryota</taxon>
        <taxon>Fungi</taxon>
        <taxon>Dikarya</taxon>
        <taxon>Ascomycota</taxon>
        <taxon>Pezizomycotina</taxon>
        <taxon>Leotiomycetes</taxon>
        <taxon>Helotiales</taxon>
        <taxon>Helotiaceae</taxon>
        <taxon>Hymenoscyphus</taxon>
    </lineage>
</organism>